<keyword evidence="2" id="KW-1133">Transmembrane helix</keyword>
<feature type="region of interest" description="Disordered" evidence="1">
    <location>
        <begin position="33"/>
        <end position="52"/>
    </location>
</feature>
<keyword evidence="2" id="KW-0472">Membrane</keyword>
<dbReference type="WBParaSite" id="HDID_0000212601-mRNA-1">
    <property type="protein sequence ID" value="HDID_0000212601-mRNA-1"/>
    <property type="gene ID" value="HDID_0000212601"/>
</dbReference>
<protein>
    <submittedName>
        <fullName evidence="3 5">Uncharacterized protein</fullName>
    </submittedName>
</protein>
<feature type="transmembrane region" description="Helical" evidence="2">
    <location>
        <begin position="60"/>
        <end position="80"/>
    </location>
</feature>
<proteinExistence type="predicted"/>
<dbReference type="EMBL" id="UYSG01000481">
    <property type="protein sequence ID" value="VDL19588.1"/>
    <property type="molecule type" value="Genomic_DNA"/>
</dbReference>
<gene>
    <name evidence="3" type="ORF">HDID_LOCUS2127</name>
</gene>
<evidence type="ECO:0000313" key="4">
    <source>
        <dbReference type="Proteomes" id="UP000274504"/>
    </source>
</evidence>
<evidence type="ECO:0000256" key="2">
    <source>
        <dbReference type="SAM" id="Phobius"/>
    </source>
</evidence>
<evidence type="ECO:0000256" key="1">
    <source>
        <dbReference type="SAM" id="MobiDB-lite"/>
    </source>
</evidence>
<evidence type="ECO:0000313" key="3">
    <source>
        <dbReference type="EMBL" id="VDL19588.1"/>
    </source>
</evidence>
<evidence type="ECO:0000313" key="5">
    <source>
        <dbReference type="WBParaSite" id="HDID_0000212601-mRNA-1"/>
    </source>
</evidence>
<dbReference type="Proteomes" id="UP000274504">
    <property type="component" value="Unassembled WGS sequence"/>
</dbReference>
<dbReference type="OrthoDB" id="10047996at2759"/>
<name>A0A0R3SC58_HYMDI</name>
<keyword evidence="2" id="KW-0812">Transmembrane</keyword>
<accession>A0A0R3SC58</accession>
<sequence length="326" mass="37370">MCYRSKHGAITAWCATFVNITTTSKQQLHQILPNTTKTHSKNFPPDRSTTRGYSSSVSFGIYRCLLFLLLFAQIPGLVTAQPPTSMTSKSVGFNNNDYSDPFYTKQIYSRKRIKRKLRDRHPWTPDLVTYVCEELTDPCVRASFLRRHVEHEICSDIPPLYLLPHIDDLNDPIEGSDQSPTSSPQLCDANEMEVRSSDGLYRKYLETSERCRTSLETLDAKIRSTLNQDLNNFLDILKRSFCILANSTDDTMQEECEQCRVCCYFSHLSILSVSALMLSRVPDEMLESSHLLVGQHYSELLIVLMALDPLHMIYQTWTLTIALFSR</sequence>
<reference evidence="5" key="1">
    <citation type="submission" date="2017-02" db="UniProtKB">
        <authorList>
            <consortium name="WormBaseParasite"/>
        </authorList>
    </citation>
    <scope>IDENTIFICATION</scope>
</reference>
<organism evidence="5">
    <name type="scientific">Hymenolepis diminuta</name>
    <name type="common">Rat tapeworm</name>
    <dbReference type="NCBI Taxonomy" id="6216"/>
    <lineage>
        <taxon>Eukaryota</taxon>
        <taxon>Metazoa</taxon>
        <taxon>Spiralia</taxon>
        <taxon>Lophotrochozoa</taxon>
        <taxon>Platyhelminthes</taxon>
        <taxon>Cestoda</taxon>
        <taxon>Eucestoda</taxon>
        <taxon>Cyclophyllidea</taxon>
        <taxon>Hymenolepididae</taxon>
        <taxon>Hymenolepis</taxon>
    </lineage>
</organism>
<dbReference type="AlphaFoldDB" id="A0A0R3SC58"/>
<reference evidence="3 4" key="2">
    <citation type="submission" date="2018-11" db="EMBL/GenBank/DDBJ databases">
        <authorList>
            <consortium name="Pathogen Informatics"/>
        </authorList>
    </citation>
    <scope>NUCLEOTIDE SEQUENCE [LARGE SCALE GENOMIC DNA]</scope>
</reference>